<comment type="similarity">
    <text evidence="1">Belongs to the APC13 family.</text>
</comment>
<feature type="compositionally biased region" description="Basic and acidic residues" evidence="6">
    <location>
        <begin position="79"/>
        <end position="91"/>
    </location>
</feature>
<evidence type="ECO:0000256" key="2">
    <source>
        <dbReference type="ARBA" id="ARBA00022618"/>
    </source>
</evidence>
<keyword evidence="2" id="KW-0132">Cell division</keyword>
<evidence type="ECO:0000256" key="6">
    <source>
        <dbReference type="SAM" id="MobiDB-lite"/>
    </source>
</evidence>
<evidence type="ECO:0000313" key="7">
    <source>
        <dbReference type="EMBL" id="GAV56119.1"/>
    </source>
</evidence>
<proteinExistence type="inferred from homology"/>
<protein>
    <submittedName>
        <fullName evidence="7">Uncharacterized protein</fullName>
    </submittedName>
</protein>
<evidence type="ECO:0000256" key="3">
    <source>
        <dbReference type="ARBA" id="ARBA00022776"/>
    </source>
</evidence>
<comment type="caution">
    <text evidence="7">The sequence shown here is derived from an EMBL/GenBank/DDBJ whole genome shotgun (WGS) entry which is preliminary data.</text>
</comment>
<dbReference type="InterPro" id="IPR008401">
    <property type="entry name" value="Apc13"/>
</dbReference>
<dbReference type="Proteomes" id="UP000187013">
    <property type="component" value="Unassembled WGS sequence"/>
</dbReference>
<dbReference type="AlphaFoldDB" id="A0A1Q3AK55"/>
<organism evidence="7 8">
    <name type="scientific">Zygosaccharomyces rouxii</name>
    <dbReference type="NCBI Taxonomy" id="4956"/>
    <lineage>
        <taxon>Eukaryota</taxon>
        <taxon>Fungi</taxon>
        <taxon>Dikarya</taxon>
        <taxon>Ascomycota</taxon>
        <taxon>Saccharomycotina</taxon>
        <taxon>Saccharomycetes</taxon>
        <taxon>Saccharomycetales</taxon>
        <taxon>Saccharomycetaceae</taxon>
        <taxon>Zygosaccharomyces</taxon>
    </lineage>
</organism>
<dbReference type="GO" id="GO:0005680">
    <property type="term" value="C:anaphase-promoting complex"/>
    <property type="evidence" value="ECO:0007669"/>
    <property type="project" value="InterPro"/>
</dbReference>
<evidence type="ECO:0000256" key="4">
    <source>
        <dbReference type="ARBA" id="ARBA00022786"/>
    </source>
</evidence>
<keyword evidence="5" id="KW-0131">Cell cycle</keyword>
<evidence type="ECO:0000256" key="1">
    <source>
        <dbReference type="ARBA" id="ARBA00006940"/>
    </source>
</evidence>
<name>A0A1Q3AK55_ZYGRO</name>
<feature type="region of interest" description="Disordered" evidence="6">
    <location>
        <begin position="71"/>
        <end position="103"/>
    </location>
</feature>
<gene>
    <name evidence="7" type="ORF">ZYGR_0BA00250</name>
</gene>
<evidence type="ECO:0000313" key="8">
    <source>
        <dbReference type="Proteomes" id="UP000187013"/>
    </source>
</evidence>
<keyword evidence="4" id="KW-0833">Ubl conjugation pathway</keyword>
<keyword evidence="3" id="KW-0498">Mitosis</keyword>
<evidence type="ECO:0000256" key="5">
    <source>
        <dbReference type="ARBA" id="ARBA00023306"/>
    </source>
</evidence>
<reference evidence="7 8" key="1">
    <citation type="submission" date="2016-08" db="EMBL/GenBank/DDBJ databases">
        <title>Draft genome sequence of allopolyploid Zygosaccharomyces rouxii.</title>
        <authorList>
            <person name="Watanabe J."/>
            <person name="Uehara K."/>
            <person name="Mogi Y."/>
            <person name="Tsukioka Y."/>
        </authorList>
    </citation>
    <scope>NUCLEOTIDE SEQUENCE [LARGE SCALE GENOMIC DNA]</scope>
    <source>
        <strain evidence="7 8">NBRC 110957</strain>
    </source>
</reference>
<dbReference type="GO" id="GO:0051301">
    <property type="term" value="P:cell division"/>
    <property type="evidence" value="ECO:0007669"/>
    <property type="project" value="UniProtKB-KW"/>
</dbReference>
<accession>A0A1Q3AK55</accession>
<dbReference type="Pfam" id="PF05839">
    <property type="entry name" value="Apc13p"/>
    <property type="match status" value="1"/>
</dbReference>
<dbReference type="EMBL" id="BDGX01000053">
    <property type="protein sequence ID" value="GAV56119.1"/>
    <property type="molecule type" value="Genomic_DNA"/>
</dbReference>
<dbReference type="OrthoDB" id="4038621at2759"/>
<sequence>MLFTIICVVKITISLKFIGLLNDTKVIPKESRQMSGYKDSYFQYHHLLESHQVLYNEWNQDEFPPPDEQEVMHNYNSNVHDEGNGSNRTEETGEPTTKTGKVSSNSTNVYWDYFHDEEDWNLFKNVQLESNGIATFNQPMNRRMNSANDDTGPGENTGSITGSIFNHRITKQAIKNNNDWNDLSLPRP</sequence>